<dbReference type="Pfam" id="PF13304">
    <property type="entry name" value="AAA_21"/>
    <property type="match status" value="1"/>
</dbReference>
<dbReference type="GO" id="GO:0016887">
    <property type="term" value="F:ATP hydrolysis activity"/>
    <property type="evidence" value="ECO:0007669"/>
    <property type="project" value="InterPro"/>
</dbReference>
<organism evidence="2 3">
    <name type="scientific">Pseudomonas avellanae</name>
    <dbReference type="NCBI Taxonomy" id="46257"/>
    <lineage>
        <taxon>Bacteria</taxon>
        <taxon>Pseudomonadati</taxon>
        <taxon>Pseudomonadota</taxon>
        <taxon>Gammaproteobacteria</taxon>
        <taxon>Pseudomonadales</taxon>
        <taxon>Pseudomonadaceae</taxon>
        <taxon>Pseudomonas</taxon>
    </lineage>
</organism>
<dbReference type="PANTHER" id="PTHR43581:SF2">
    <property type="entry name" value="EXCINUCLEASE ATPASE SUBUNIT"/>
    <property type="match status" value="1"/>
</dbReference>
<reference evidence="2 3" key="1">
    <citation type="submission" date="2018-08" db="EMBL/GenBank/DDBJ databases">
        <title>Recombination of ecologically and evolutionarily significant loci maintains genetic cohesion in the Pseudomonas syringae species complex.</title>
        <authorList>
            <person name="Dillon M."/>
            <person name="Thakur S."/>
            <person name="Almeida R.N.D."/>
            <person name="Weir B.S."/>
            <person name="Guttman D.S."/>
        </authorList>
    </citation>
    <scope>NUCLEOTIDE SEQUENCE [LARGE SCALE GENOMIC DNA]</scope>
    <source>
        <strain evidence="2 3">ICMP 9749</strain>
    </source>
</reference>
<dbReference type="AlphaFoldDB" id="A0A3M5U321"/>
<feature type="domain" description="ATPase AAA-type core" evidence="1">
    <location>
        <begin position="368"/>
        <end position="437"/>
    </location>
</feature>
<dbReference type="EMBL" id="RBTX01000089">
    <property type="protein sequence ID" value="RMU40176.1"/>
    <property type="molecule type" value="Genomic_DNA"/>
</dbReference>
<accession>A0A3M5U321</accession>
<dbReference type="PANTHER" id="PTHR43581">
    <property type="entry name" value="ATP/GTP PHOSPHATASE"/>
    <property type="match status" value="1"/>
</dbReference>
<evidence type="ECO:0000313" key="3">
    <source>
        <dbReference type="Proteomes" id="UP000281514"/>
    </source>
</evidence>
<protein>
    <submittedName>
        <fullName evidence="2">Ea59 protein</fullName>
    </submittedName>
</protein>
<gene>
    <name evidence="2" type="ORF">ALP32_03597</name>
</gene>
<dbReference type="GO" id="GO:0005524">
    <property type="term" value="F:ATP binding"/>
    <property type="evidence" value="ECO:0007669"/>
    <property type="project" value="InterPro"/>
</dbReference>
<dbReference type="Gene3D" id="3.40.50.300">
    <property type="entry name" value="P-loop containing nucleotide triphosphate hydrolases"/>
    <property type="match status" value="1"/>
</dbReference>
<proteinExistence type="predicted"/>
<comment type="caution">
    <text evidence="2">The sequence shown here is derived from an EMBL/GenBank/DDBJ whole genome shotgun (WGS) entry which is preliminary data.</text>
</comment>
<evidence type="ECO:0000313" key="2">
    <source>
        <dbReference type="EMBL" id="RMU40176.1"/>
    </source>
</evidence>
<sequence>MALQSVIREPIVQGIDLKLSMQMLKKSSLIPSDLTDTLLLVGSSWDDYSFKTSFTVMHFGPDAKKTELGTTKIGYKDQQHGWTSEKFSTKNISLSDEFFSLGQDVDFYRKLQGGLSADAALAVLQALKDVIADPERLEDVKNEQVFRESLMRNVSWSVIRDQFKRVLAGKPELTSFHFSYQTNGDEQRAGVDVSFKVTPHSLPSTNVHVLIGRNGVGKTTILNDMVETILSDTTGRPHCGKFLIHDSLGSEPMPTDYFSSIVSVSFSAFDPFLFPADQPDRSKGVAYFYVGMQSPGEGPGKRPPKTTEALSEDFITSLESCFSQESKRQRWVAAIKRLESDSNFEDMDLAHLNELPTDEAIVKAHRIFSRMSSGHSIVLLTLTKLVEAVEEKTLVLMDEPESHLHPPLLSAFTRAISDLLQDRNGVAIIATHSPVVVQEAPGSCVWKLTRLRAEGRADRPERETFGENAGVLTREIFGLEVNKSGYHEVLQEAVNRGGTFESGRRQKLSATPDQSGTVNLCHIMNSALKNASRSSLASSRA</sequence>
<dbReference type="InterPro" id="IPR003959">
    <property type="entry name" value="ATPase_AAA_core"/>
</dbReference>
<dbReference type="InterPro" id="IPR027417">
    <property type="entry name" value="P-loop_NTPase"/>
</dbReference>
<name>A0A3M5U321_9PSED</name>
<dbReference type="SUPFAM" id="SSF52540">
    <property type="entry name" value="P-loop containing nucleoside triphosphate hydrolases"/>
    <property type="match status" value="1"/>
</dbReference>
<evidence type="ECO:0000259" key="1">
    <source>
        <dbReference type="Pfam" id="PF13304"/>
    </source>
</evidence>
<dbReference type="InterPro" id="IPR051396">
    <property type="entry name" value="Bact_Antivir_Def_Nuclease"/>
</dbReference>
<dbReference type="Proteomes" id="UP000281514">
    <property type="component" value="Unassembled WGS sequence"/>
</dbReference>